<feature type="compositionally biased region" description="Low complexity" evidence="1">
    <location>
        <begin position="110"/>
        <end position="143"/>
    </location>
</feature>
<gene>
    <name evidence="4" type="ORF">J2S67_001632</name>
</gene>
<dbReference type="Proteomes" id="UP001180715">
    <property type="component" value="Unassembled WGS sequence"/>
</dbReference>
<dbReference type="Pfam" id="PF25591">
    <property type="entry name" value="LRV_2"/>
    <property type="match status" value="1"/>
</dbReference>
<evidence type="ECO:0000256" key="1">
    <source>
        <dbReference type="SAM" id="MobiDB-lite"/>
    </source>
</evidence>
<evidence type="ECO:0000259" key="3">
    <source>
        <dbReference type="Pfam" id="PF25591"/>
    </source>
</evidence>
<comment type="caution">
    <text evidence="4">The sequence shown here is derived from an EMBL/GenBank/DDBJ whole genome shotgun (WGS) entry which is preliminary data.</text>
</comment>
<evidence type="ECO:0000313" key="4">
    <source>
        <dbReference type="EMBL" id="MDR7294364.1"/>
    </source>
</evidence>
<dbReference type="RefSeq" id="WP_310248047.1">
    <property type="nucleotide sequence ID" value="NZ_JAVDXX010000001.1"/>
</dbReference>
<organism evidence="4 5">
    <name type="scientific">Pseudoglutamicibacter albus</name>
    <dbReference type="NCBI Taxonomy" id="98671"/>
    <lineage>
        <taxon>Bacteria</taxon>
        <taxon>Bacillati</taxon>
        <taxon>Actinomycetota</taxon>
        <taxon>Actinomycetes</taxon>
        <taxon>Micrococcales</taxon>
        <taxon>Micrococcaceae</taxon>
        <taxon>Pseudoglutamicibacter</taxon>
    </lineage>
</organism>
<reference evidence="4" key="1">
    <citation type="submission" date="2023-07" db="EMBL/GenBank/DDBJ databases">
        <title>Sequencing the genomes of 1000 actinobacteria strains.</title>
        <authorList>
            <person name="Klenk H.-P."/>
        </authorList>
    </citation>
    <scope>NUCLEOTIDE SEQUENCE</scope>
    <source>
        <strain evidence="4">DSM 13068</strain>
    </source>
</reference>
<accession>A0ABU1Z177</accession>
<evidence type="ECO:0000256" key="2">
    <source>
        <dbReference type="SAM" id="Phobius"/>
    </source>
</evidence>
<feature type="domain" description="Leucine rich repeat variant" evidence="3">
    <location>
        <begin position="9"/>
        <end position="58"/>
    </location>
</feature>
<feature type="compositionally biased region" description="Acidic residues" evidence="1">
    <location>
        <begin position="223"/>
        <end position="233"/>
    </location>
</feature>
<dbReference type="EMBL" id="JAVDXX010000001">
    <property type="protein sequence ID" value="MDR7294364.1"/>
    <property type="molecule type" value="Genomic_DNA"/>
</dbReference>
<keyword evidence="2" id="KW-0472">Membrane</keyword>
<dbReference type="InterPro" id="IPR057893">
    <property type="entry name" value="LRV_2"/>
</dbReference>
<keyword evidence="2" id="KW-1133">Transmembrane helix</keyword>
<feature type="transmembrane region" description="Helical" evidence="2">
    <location>
        <begin position="242"/>
        <end position="265"/>
    </location>
</feature>
<name>A0ABU1Z177_9MICC</name>
<keyword evidence="5" id="KW-1185">Reference proteome</keyword>
<protein>
    <recommendedName>
        <fullName evidence="3">Leucine rich repeat variant domain-containing protein</fullName>
    </recommendedName>
</protein>
<feature type="region of interest" description="Disordered" evidence="1">
    <location>
        <begin position="265"/>
        <end position="333"/>
    </location>
</feature>
<evidence type="ECO:0000313" key="5">
    <source>
        <dbReference type="Proteomes" id="UP001180715"/>
    </source>
</evidence>
<proteinExistence type="predicted"/>
<feature type="region of interest" description="Disordered" evidence="1">
    <location>
        <begin position="1"/>
        <end position="20"/>
    </location>
</feature>
<feature type="compositionally biased region" description="Low complexity" evidence="1">
    <location>
        <begin position="156"/>
        <end position="204"/>
    </location>
</feature>
<feature type="compositionally biased region" description="Acidic residues" evidence="1">
    <location>
        <begin position="289"/>
        <end position="305"/>
    </location>
</feature>
<feature type="region of interest" description="Disordered" evidence="1">
    <location>
        <begin position="62"/>
        <end position="238"/>
    </location>
</feature>
<keyword evidence="2" id="KW-0812">Transmembrane</keyword>
<sequence>MFEDGEMDEARSRLQDPQLSADELVRIAEQYPQLRSQVFMHPNCPAGLVAQILAEIPGADASDAEATQHMQAVSEPPRPAEGPVFSPILPPVNPEDAAVGDMPPNPPAQPHNAQPHSPQSYGAQQYGAAQQFDDQATQQFNAQQHDDQATQQFNPQQYGAGQYGAQQSGDAQATQQFNAQAAAAPQQFSNPQQPAQQPAPQQPTRYAGFYPPEDSYDDHSDEYVEEDQYVEEDREPRRRSGAVLPIVIVAVLAIVAVVFAATTLFGGNKDKDPAPNTVAEATDASPSEEPSDEPAKDEDEEEPEEKDQTPLPPQVYAGARGPAPDDAQQPQATVEKDGMTIASVMTPTGNIGCDIRLRENSDDDSGDAGDSIACSVKSWKDRAPVAANPKPKQGTTPYVFLGANKSLASYGGSHEGKFCFEKNGCEDGFKGQKLGYGESVVHGDFVCVSEEHGLTCWNSKTGRGVFLSRSHFITY</sequence>